<evidence type="ECO:0000256" key="3">
    <source>
        <dbReference type="ARBA" id="ARBA00022500"/>
    </source>
</evidence>
<dbReference type="GO" id="GO:0006935">
    <property type="term" value="P:chemotaxis"/>
    <property type="evidence" value="ECO:0007669"/>
    <property type="project" value="UniProtKB-KW"/>
</dbReference>
<evidence type="ECO:0000256" key="1">
    <source>
        <dbReference type="ARBA" id="ARBA00004651"/>
    </source>
</evidence>
<dbReference type="Gene3D" id="3.30.450.20">
    <property type="entry name" value="PAS domain"/>
    <property type="match status" value="2"/>
</dbReference>
<dbReference type="InterPro" id="IPR004089">
    <property type="entry name" value="MCPsignal_dom"/>
</dbReference>
<evidence type="ECO:0000256" key="8">
    <source>
        <dbReference type="ARBA" id="ARBA00029447"/>
    </source>
</evidence>
<dbReference type="InterPro" id="IPR003660">
    <property type="entry name" value="HAMP_dom"/>
</dbReference>
<dbReference type="InterPro" id="IPR029151">
    <property type="entry name" value="Sensor-like_sf"/>
</dbReference>
<comment type="similarity">
    <text evidence="8">Belongs to the methyl-accepting chemotaxis (MCP) protein family.</text>
</comment>
<feature type="transmembrane region" description="Helical" evidence="10">
    <location>
        <begin position="12"/>
        <end position="32"/>
    </location>
</feature>
<keyword evidence="7 9" id="KW-0807">Transducer</keyword>
<comment type="caution">
    <text evidence="13">The sequence shown here is derived from an EMBL/GenBank/DDBJ whole genome shotgun (WGS) entry which is preliminary data.</text>
</comment>
<evidence type="ECO:0000313" key="13">
    <source>
        <dbReference type="EMBL" id="MTV48744.1"/>
    </source>
</evidence>
<feature type="domain" description="Methyl-accepting transducer" evidence="11">
    <location>
        <begin position="376"/>
        <end position="633"/>
    </location>
</feature>
<dbReference type="PANTHER" id="PTHR32089">
    <property type="entry name" value="METHYL-ACCEPTING CHEMOTAXIS PROTEIN MCPB"/>
    <property type="match status" value="1"/>
</dbReference>
<evidence type="ECO:0000256" key="5">
    <source>
        <dbReference type="ARBA" id="ARBA00022989"/>
    </source>
</evidence>
<sequence>MTFSDTNVRTKLMALVLLPVLFALMVVGLLTYSAARETLQENVQSSLKSQAKNHAQELEILLREGETVVSDLVDLLDAKQLTPTEQAALQTNLNQTHPELLDSYVGYEDGHYVFGSGWTPPNDFDVRKRPWYIGAMAAPAISYSEAYIDAETKKTVITISKKLVVGNNTIGVVGADIELSKIQAAVAGVKVENSGFAYLVDGRGNFLYHPTYSLTENIYTVQNGAYKALGESSEETKLVEGISVDGQEKALVVVPVAQTGWKLIIEAPVSELFSSIDNLSKRIMGIYAVTLLLLTAIILYVANNIVKPIGKTVQEIEKVAAGDLSPNGNSDRTNGKEFTLLAKTIDGMATKLRELVTQINHSANELAFSAQELMEGATQSVLTVNQVNDSVVMIADGAALQSDAVDKANQVIEKMVQDIQQVGNMATVFGSLTDKAVQVTQKGGQVVTSTVEKMMEIEETVLRSGTVVTKLGERSEEIGGIVDSISNISTQTNLLALNAAIEAARAGEQGRGFAIVAEEVRKLAEQSQEAATQIAQLVKEIQQETLLAVDTMNEGIDVVKSGVTIAQATGREFHEVELISDHIHEQMGLLVASVENLVSGTCQIKDVMESVHRISTEATSQTQTVAATTEELVAMGDEVKESSKRLTQLANEMQGTINWFRI</sequence>
<evidence type="ECO:0000313" key="14">
    <source>
        <dbReference type="Proteomes" id="UP000430670"/>
    </source>
</evidence>
<dbReference type="Pfam" id="PF02743">
    <property type="entry name" value="dCache_1"/>
    <property type="match status" value="1"/>
</dbReference>
<evidence type="ECO:0000256" key="2">
    <source>
        <dbReference type="ARBA" id="ARBA00022475"/>
    </source>
</evidence>
<comment type="subcellular location">
    <subcellularLocation>
        <location evidence="1">Cell membrane</location>
        <topology evidence="1">Multi-pass membrane protein</topology>
    </subcellularLocation>
</comment>
<evidence type="ECO:0000256" key="4">
    <source>
        <dbReference type="ARBA" id="ARBA00022692"/>
    </source>
</evidence>
<dbReference type="SMART" id="SM00304">
    <property type="entry name" value="HAMP"/>
    <property type="match status" value="1"/>
</dbReference>
<dbReference type="InterPro" id="IPR033479">
    <property type="entry name" value="dCache_1"/>
</dbReference>
<reference evidence="13 14" key="1">
    <citation type="submission" date="2019-11" db="EMBL/GenBank/DDBJ databases">
        <title>Whole-genome sequence of a the green, strictly anaerobic photosynthetic bacterium Heliobacillus mobilis DSM 6151.</title>
        <authorList>
            <person name="Kyndt J.A."/>
            <person name="Meyer T.E."/>
        </authorList>
    </citation>
    <scope>NUCLEOTIDE SEQUENCE [LARGE SCALE GENOMIC DNA]</scope>
    <source>
        <strain evidence="13 14">DSM 6151</strain>
    </source>
</reference>
<evidence type="ECO:0000256" key="7">
    <source>
        <dbReference type="ARBA" id="ARBA00023224"/>
    </source>
</evidence>
<organism evidence="13 14">
    <name type="scientific">Heliobacterium mobile</name>
    <name type="common">Heliobacillus mobilis</name>
    <dbReference type="NCBI Taxonomy" id="28064"/>
    <lineage>
        <taxon>Bacteria</taxon>
        <taxon>Bacillati</taxon>
        <taxon>Bacillota</taxon>
        <taxon>Clostridia</taxon>
        <taxon>Eubacteriales</taxon>
        <taxon>Heliobacteriaceae</taxon>
        <taxon>Heliobacterium</taxon>
    </lineage>
</organism>
<keyword evidence="6 10" id="KW-0472">Membrane</keyword>
<protein>
    <submittedName>
        <fullName evidence="13">HAMP domain-containing protein</fullName>
    </submittedName>
</protein>
<dbReference type="SMART" id="SM00283">
    <property type="entry name" value="MA"/>
    <property type="match status" value="1"/>
</dbReference>
<dbReference type="SUPFAM" id="SSF103190">
    <property type="entry name" value="Sensory domain-like"/>
    <property type="match status" value="1"/>
</dbReference>
<keyword evidence="14" id="KW-1185">Reference proteome</keyword>
<dbReference type="Proteomes" id="UP000430670">
    <property type="component" value="Unassembled WGS sequence"/>
</dbReference>
<keyword evidence="2" id="KW-1003">Cell membrane</keyword>
<accession>A0A6I3SIN9</accession>
<keyword evidence="4 10" id="KW-0812">Transmembrane</keyword>
<dbReference type="EMBL" id="WNKU01000006">
    <property type="protein sequence ID" value="MTV48744.1"/>
    <property type="molecule type" value="Genomic_DNA"/>
</dbReference>
<dbReference type="SUPFAM" id="SSF58104">
    <property type="entry name" value="Methyl-accepting chemotaxis protein (MCP) signaling domain"/>
    <property type="match status" value="1"/>
</dbReference>
<dbReference type="Gene3D" id="1.10.287.950">
    <property type="entry name" value="Methyl-accepting chemotaxis protein"/>
    <property type="match status" value="1"/>
</dbReference>
<dbReference type="AlphaFoldDB" id="A0A6I3SIN9"/>
<evidence type="ECO:0000256" key="6">
    <source>
        <dbReference type="ARBA" id="ARBA00023136"/>
    </source>
</evidence>
<dbReference type="Pfam" id="PF00015">
    <property type="entry name" value="MCPsignal"/>
    <property type="match status" value="1"/>
</dbReference>
<dbReference type="OrthoDB" id="9760371at2"/>
<evidence type="ECO:0000256" key="9">
    <source>
        <dbReference type="PROSITE-ProRule" id="PRU00284"/>
    </source>
</evidence>
<keyword evidence="3" id="KW-0145">Chemotaxis</keyword>
<keyword evidence="5 10" id="KW-1133">Transmembrane helix</keyword>
<dbReference type="PROSITE" id="PS50111">
    <property type="entry name" value="CHEMOTAXIS_TRANSDUC_2"/>
    <property type="match status" value="1"/>
</dbReference>
<gene>
    <name evidence="13" type="ORF">GJ688_07090</name>
</gene>
<dbReference type="PANTHER" id="PTHR32089:SF114">
    <property type="entry name" value="METHYL-ACCEPTING CHEMOTAXIS PROTEIN MCPB"/>
    <property type="match status" value="1"/>
</dbReference>
<dbReference type="PROSITE" id="PS50885">
    <property type="entry name" value="HAMP"/>
    <property type="match status" value="1"/>
</dbReference>
<feature type="transmembrane region" description="Helical" evidence="10">
    <location>
        <begin position="283"/>
        <end position="302"/>
    </location>
</feature>
<dbReference type="Pfam" id="PF00672">
    <property type="entry name" value="HAMP"/>
    <property type="match status" value="1"/>
</dbReference>
<dbReference type="CDD" id="cd12913">
    <property type="entry name" value="PDC1_MCP_like"/>
    <property type="match status" value="1"/>
</dbReference>
<dbReference type="GO" id="GO:0005886">
    <property type="term" value="C:plasma membrane"/>
    <property type="evidence" value="ECO:0007669"/>
    <property type="project" value="UniProtKB-SubCell"/>
</dbReference>
<dbReference type="CDD" id="cd12912">
    <property type="entry name" value="PDC2_MCP_like"/>
    <property type="match status" value="1"/>
</dbReference>
<name>A0A6I3SIN9_HELMO</name>
<evidence type="ECO:0000259" key="11">
    <source>
        <dbReference type="PROSITE" id="PS50111"/>
    </source>
</evidence>
<evidence type="ECO:0000256" key="10">
    <source>
        <dbReference type="SAM" id="Phobius"/>
    </source>
</evidence>
<evidence type="ECO:0000259" key="12">
    <source>
        <dbReference type="PROSITE" id="PS50885"/>
    </source>
</evidence>
<proteinExistence type="inferred from homology"/>
<feature type="domain" description="HAMP" evidence="12">
    <location>
        <begin position="303"/>
        <end position="357"/>
    </location>
</feature>
<dbReference type="GO" id="GO:0007165">
    <property type="term" value="P:signal transduction"/>
    <property type="evidence" value="ECO:0007669"/>
    <property type="project" value="UniProtKB-KW"/>
</dbReference>
<dbReference type="RefSeq" id="WP_155475849.1">
    <property type="nucleotide sequence ID" value="NZ_WNKU01000006.1"/>
</dbReference>